<comment type="subunit">
    <text evidence="2">Homotrimer.</text>
</comment>
<dbReference type="STRING" id="279058.LT85_1426"/>
<evidence type="ECO:0000256" key="7">
    <source>
        <dbReference type="ARBA" id="ARBA00023065"/>
    </source>
</evidence>
<evidence type="ECO:0000256" key="8">
    <source>
        <dbReference type="ARBA" id="ARBA00023114"/>
    </source>
</evidence>
<keyword evidence="7" id="KW-0406">Ion transport</keyword>
<keyword evidence="8" id="KW-0626">Porin</keyword>
<accession>A0A0A1FA81</accession>
<evidence type="ECO:0000256" key="10">
    <source>
        <dbReference type="ARBA" id="ARBA00023237"/>
    </source>
</evidence>
<evidence type="ECO:0000256" key="3">
    <source>
        <dbReference type="ARBA" id="ARBA00022448"/>
    </source>
</evidence>
<evidence type="ECO:0000256" key="5">
    <source>
        <dbReference type="ARBA" id="ARBA00022692"/>
    </source>
</evidence>
<comment type="subcellular location">
    <subcellularLocation>
        <location evidence="1">Cell outer membrane</location>
        <topology evidence="1">Multi-pass membrane protein</topology>
    </subcellularLocation>
</comment>
<dbReference type="Gene3D" id="2.40.160.10">
    <property type="entry name" value="Porin"/>
    <property type="match status" value="1"/>
</dbReference>
<dbReference type="CDD" id="cd00342">
    <property type="entry name" value="gram_neg_porins"/>
    <property type="match status" value="1"/>
</dbReference>
<keyword evidence="6 11" id="KW-0732">Signal</keyword>
<dbReference type="Pfam" id="PF13609">
    <property type="entry name" value="Porin_4"/>
    <property type="match status" value="1"/>
</dbReference>
<dbReference type="SUPFAM" id="SSF56935">
    <property type="entry name" value="Porins"/>
    <property type="match status" value="1"/>
</dbReference>
<evidence type="ECO:0000256" key="2">
    <source>
        <dbReference type="ARBA" id="ARBA00011233"/>
    </source>
</evidence>
<evidence type="ECO:0000313" key="13">
    <source>
        <dbReference type="EMBL" id="AIY40584.1"/>
    </source>
</evidence>
<evidence type="ECO:0000256" key="9">
    <source>
        <dbReference type="ARBA" id="ARBA00023136"/>
    </source>
</evidence>
<evidence type="ECO:0000256" key="4">
    <source>
        <dbReference type="ARBA" id="ARBA00022452"/>
    </source>
</evidence>
<dbReference type="PANTHER" id="PTHR34501:SF9">
    <property type="entry name" value="MAJOR OUTER MEMBRANE PROTEIN P.IA"/>
    <property type="match status" value="1"/>
</dbReference>
<dbReference type="AlphaFoldDB" id="A0A0A1FA81"/>
<dbReference type="EMBL" id="CP009962">
    <property type="protein sequence ID" value="AIY40584.1"/>
    <property type="molecule type" value="Genomic_DNA"/>
</dbReference>
<evidence type="ECO:0000256" key="11">
    <source>
        <dbReference type="SAM" id="SignalP"/>
    </source>
</evidence>
<dbReference type="Proteomes" id="UP000030302">
    <property type="component" value="Chromosome"/>
</dbReference>
<dbReference type="InterPro" id="IPR002299">
    <property type="entry name" value="Porin_Neis"/>
</dbReference>
<keyword evidence="14" id="KW-1185">Reference proteome</keyword>
<dbReference type="PANTHER" id="PTHR34501">
    <property type="entry name" value="PROTEIN YDDL-RELATED"/>
    <property type="match status" value="1"/>
</dbReference>
<dbReference type="PRINTS" id="PR00184">
    <property type="entry name" value="NEISSPPORIN"/>
</dbReference>
<keyword evidence="10" id="KW-0998">Cell outer membrane</keyword>
<reference evidence="14" key="1">
    <citation type="journal article" date="2014" name="Soil Biol. Biochem.">
        <title>Structure and function of bacterial communities in ageing soils: Insights from the Mendocino ecological staircase.</title>
        <authorList>
            <person name="Uroz S."/>
            <person name="Tech J.J."/>
            <person name="Sawaya N.A."/>
            <person name="Frey-Klett P."/>
            <person name="Leveau J.H.J."/>
        </authorList>
    </citation>
    <scope>NUCLEOTIDE SEQUENCE [LARGE SCALE GENOMIC DNA]</scope>
    <source>
        <strain evidence="14">Cal35</strain>
    </source>
</reference>
<dbReference type="InterPro" id="IPR050298">
    <property type="entry name" value="Gram-neg_bact_OMP"/>
</dbReference>
<dbReference type="GO" id="GO:0006811">
    <property type="term" value="P:monoatomic ion transport"/>
    <property type="evidence" value="ECO:0007669"/>
    <property type="project" value="UniProtKB-KW"/>
</dbReference>
<gene>
    <name evidence="13" type="ORF">LT85_1426</name>
</gene>
<evidence type="ECO:0000256" key="6">
    <source>
        <dbReference type="ARBA" id="ARBA00022729"/>
    </source>
</evidence>
<dbReference type="GO" id="GO:0046930">
    <property type="term" value="C:pore complex"/>
    <property type="evidence" value="ECO:0007669"/>
    <property type="project" value="UniProtKB-KW"/>
</dbReference>
<evidence type="ECO:0000256" key="1">
    <source>
        <dbReference type="ARBA" id="ARBA00004571"/>
    </source>
</evidence>
<keyword evidence="5" id="KW-0812">Transmembrane</keyword>
<dbReference type="GO" id="GO:0015288">
    <property type="term" value="F:porin activity"/>
    <property type="evidence" value="ECO:0007669"/>
    <property type="project" value="UniProtKB-KW"/>
</dbReference>
<dbReference type="HOGENOM" id="CLU_038238_1_2_4"/>
<sequence>MQNLNRSSSFQLPGKAIKLGLLLLAATASQAHAQTSVTMYGNLDVSIGKESGGAVIMGRGYNNWLGFKGQEDLGDGLSAIFNLQTRFIPATGAQERPTTFLQGESTVGLKSNTVGSLRIGRAVTPLWNNIWLFEPWYNSGFNGSLASYQTGSYSSDGINDVALGYANFARISNGVFYDSPDFSGFRFAVAGEVERNPLAKTRNVGISLNYGKGPVGAMASYERNDNNDNIYFLGGSYAFGGLVIMGSYAHTKLVGVNAAAAGRSSERLMVLAATYAVGADTIKAGYGRNQDSGNHKVSLGYSHPLSKRTALYADLYREKIVVNTTGYAVGMSHTF</sequence>
<keyword evidence="3" id="KW-0813">Transport</keyword>
<feature type="domain" description="Porin" evidence="12">
    <location>
        <begin position="21"/>
        <end position="317"/>
    </location>
</feature>
<protein>
    <submittedName>
        <fullName evidence="13">Outer membrane porin protein 32</fullName>
    </submittedName>
</protein>
<keyword evidence="4" id="KW-1134">Transmembrane beta strand</keyword>
<dbReference type="InterPro" id="IPR023614">
    <property type="entry name" value="Porin_dom_sf"/>
</dbReference>
<dbReference type="InterPro" id="IPR033900">
    <property type="entry name" value="Gram_neg_porin_domain"/>
</dbReference>
<proteinExistence type="predicted"/>
<evidence type="ECO:0000259" key="12">
    <source>
        <dbReference type="Pfam" id="PF13609"/>
    </source>
</evidence>
<dbReference type="RefSeq" id="WP_052134809.1">
    <property type="nucleotide sequence ID" value="NZ_CP009962.1"/>
</dbReference>
<dbReference type="OrthoDB" id="5289162at2"/>
<organism evidence="13 14">
    <name type="scientific">Collimonas arenae</name>
    <dbReference type="NCBI Taxonomy" id="279058"/>
    <lineage>
        <taxon>Bacteria</taxon>
        <taxon>Pseudomonadati</taxon>
        <taxon>Pseudomonadota</taxon>
        <taxon>Betaproteobacteria</taxon>
        <taxon>Burkholderiales</taxon>
        <taxon>Oxalobacteraceae</taxon>
        <taxon>Collimonas</taxon>
    </lineage>
</organism>
<dbReference type="GO" id="GO:0009279">
    <property type="term" value="C:cell outer membrane"/>
    <property type="evidence" value="ECO:0007669"/>
    <property type="project" value="UniProtKB-SubCell"/>
</dbReference>
<evidence type="ECO:0000313" key="14">
    <source>
        <dbReference type="Proteomes" id="UP000030302"/>
    </source>
</evidence>
<keyword evidence="9" id="KW-0472">Membrane</keyword>
<dbReference type="KEGG" id="care:LT85_1426"/>
<name>A0A0A1FA81_9BURK</name>
<feature type="signal peptide" evidence="11">
    <location>
        <begin position="1"/>
        <end position="33"/>
    </location>
</feature>
<feature type="chain" id="PRO_5001983329" evidence="11">
    <location>
        <begin position="34"/>
        <end position="335"/>
    </location>
</feature>